<keyword evidence="3" id="KW-1185">Reference proteome</keyword>
<proteinExistence type="predicted"/>
<feature type="compositionally biased region" description="Acidic residues" evidence="1">
    <location>
        <begin position="109"/>
        <end position="119"/>
    </location>
</feature>
<name>A0A9N9NZ97_9GLOM</name>
<dbReference type="EMBL" id="CAJVQA010022455">
    <property type="protein sequence ID" value="CAG8773918.1"/>
    <property type="molecule type" value="Genomic_DNA"/>
</dbReference>
<reference evidence="2" key="1">
    <citation type="submission" date="2021-06" db="EMBL/GenBank/DDBJ databases">
        <authorList>
            <person name="Kallberg Y."/>
            <person name="Tangrot J."/>
            <person name="Rosling A."/>
        </authorList>
    </citation>
    <scope>NUCLEOTIDE SEQUENCE</scope>
    <source>
        <strain evidence="2">FL966</strain>
    </source>
</reference>
<organism evidence="2 3">
    <name type="scientific">Cetraspora pellucida</name>
    <dbReference type="NCBI Taxonomy" id="1433469"/>
    <lineage>
        <taxon>Eukaryota</taxon>
        <taxon>Fungi</taxon>
        <taxon>Fungi incertae sedis</taxon>
        <taxon>Mucoromycota</taxon>
        <taxon>Glomeromycotina</taxon>
        <taxon>Glomeromycetes</taxon>
        <taxon>Diversisporales</taxon>
        <taxon>Gigasporaceae</taxon>
        <taxon>Cetraspora</taxon>
    </lineage>
</organism>
<protein>
    <submittedName>
        <fullName evidence="2">2670_t:CDS:1</fullName>
    </submittedName>
</protein>
<dbReference type="AlphaFoldDB" id="A0A9N9NZ97"/>
<gene>
    <name evidence="2" type="ORF">CPELLU_LOCUS16008</name>
</gene>
<sequence>MLTTDNAKFHIRLIPSYWYYNNADVSKEPFLKVNKFYKKILTEETTFPISYLCVFNQDNQDFLEKSLTILQQRKIYEELHSTYKKALNKALISRSNSQRLIDLLKEFTESVDESSESSSEDITNSDKENRDFVLQNPKKRHRKG</sequence>
<comment type="caution">
    <text evidence="2">The sequence shown here is derived from an EMBL/GenBank/DDBJ whole genome shotgun (WGS) entry which is preliminary data.</text>
</comment>
<dbReference type="OrthoDB" id="2393598at2759"/>
<dbReference type="Proteomes" id="UP000789759">
    <property type="component" value="Unassembled WGS sequence"/>
</dbReference>
<feature type="region of interest" description="Disordered" evidence="1">
    <location>
        <begin position="108"/>
        <end position="144"/>
    </location>
</feature>
<evidence type="ECO:0000313" key="2">
    <source>
        <dbReference type="EMBL" id="CAG8773918.1"/>
    </source>
</evidence>
<evidence type="ECO:0000256" key="1">
    <source>
        <dbReference type="SAM" id="MobiDB-lite"/>
    </source>
</evidence>
<evidence type="ECO:0000313" key="3">
    <source>
        <dbReference type="Proteomes" id="UP000789759"/>
    </source>
</evidence>
<accession>A0A9N9NZ97</accession>